<dbReference type="GO" id="GO:0030288">
    <property type="term" value="C:outer membrane-bounded periplasmic space"/>
    <property type="evidence" value="ECO:0007669"/>
    <property type="project" value="InterPro"/>
</dbReference>
<organism evidence="7 8">
    <name type="scientific">Alkalispirochaeta americana</name>
    <dbReference type="NCBI Taxonomy" id="159291"/>
    <lineage>
        <taxon>Bacteria</taxon>
        <taxon>Pseudomonadati</taxon>
        <taxon>Spirochaetota</taxon>
        <taxon>Spirochaetia</taxon>
        <taxon>Spirochaetales</taxon>
        <taxon>Spirochaetaceae</taxon>
        <taxon>Alkalispirochaeta</taxon>
    </lineage>
</organism>
<dbReference type="CDD" id="cd13672">
    <property type="entry name" value="PBP2_TRAP_Siap"/>
    <property type="match status" value="1"/>
</dbReference>
<reference evidence="7 8" key="1">
    <citation type="submission" date="2017-01" db="EMBL/GenBank/DDBJ databases">
        <authorList>
            <person name="Mah S.A."/>
            <person name="Swanson W.J."/>
            <person name="Moy G.W."/>
            <person name="Vacquier V.D."/>
        </authorList>
    </citation>
    <scope>NUCLEOTIDE SEQUENCE [LARGE SCALE GENOMIC DNA]</scope>
    <source>
        <strain evidence="7 8">ASpG1</strain>
    </source>
</reference>
<dbReference type="InterPro" id="IPR038404">
    <property type="entry name" value="TRAP_DctP_sf"/>
</dbReference>
<evidence type="ECO:0000256" key="2">
    <source>
        <dbReference type="ARBA" id="ARBA00009023"/>
    </source>
</evidence>
<dbReference type="STRING" id="159291.SAMN05920897_11810"/>
<evidence type="ECO:0000313" key="7">
    <source>
        <dbReference type="EMBL" id="SIQ91343.1"/>
    </source>
</evidence>
<accession>A0A1N6WMN0</accession>
<proteinExistence type="inferred from homology"/>
<feature type="binding site" evidence="5">
    <location>
        <position position="154"/>
    </location>
    <ligand>
        <name>N-acetyl-beta-neuraminate</name>
        <dbReference type="ChEBI" id="CHEBI:58705"/>
    </ligand>
</feature>
<dbReference type="Proteomes" id="UP000186400">
    <property type="component" value="Unassembled WGS sequence"/>
</dbReference>
<evidence type="ECO:0000256" key="3">
    <source>
        <dbReference type="ARBA" id="ARBA00022448"/>
    </source>
</evidence>
<dbReference type="PIRSF" id="PIRSF006470">
    <property type="entry name" value="DctB"/>
    <property type="match status" value="1"/>
</dbReference>
<feature type="signal peptide" evidence="6">
    <location>
        <begin position="1"/>
        <end position="20"/>
    </location>
</feature>
<dbReference type="Pfam" id="PF03480">
    <property type="entry name" value="DctP"/>
    <property type="match status" value="1"/>
</dbReference>
<dbReference type="EMBL" id="FTMS01000018">
    <property type="protein sequence ID" value="SIQ91343.1"/>
    <property type="molecule type" value="Genomic_DNA"/>
</dbReference>
<feature type="chain" id="PRO_5013201577" evidence="6">
    <location>
        <begin position="21"/>
        <end position="330"/>
    </location>
</feature>
<dbReference type="AlphaFoldDB" id="A0A1N6WMN0"/>
<feature type="binding site" evidence="5">
    <location>
        <position position="214"/>
    </location>
    <ligand>
        <name>N-acetyl-beta-neuraminate</name>
        <dbReference type="ChEBI" id="CHEBI:58705"/>
    </ligand>
</feature>
<dbReference type="InterPro" id="IPR004682">
    <property type="entry name" value="TRAP_DctP"/>
</dbReference>
<dbReference type="PANTHER" id="PTHR33376:SF4">
    <property type="entry name" value="SIALIC ACID-BINDING PERIPLASMIC PROTEIN SIAP"/>
    <property type="match status" value="1"/>
</dbReference>
<keyword evidence="7" id="KW-0675">Receptor</keyword>
<dbReference type="PANTHER" id="PTHR33376">
    <property type="match status" value="1"/>
</dbReference>
<evidence type="ECO:0000256" key="6">
    <source>
        <dbReference type="SAM" id="SignalP"/>
    </source>
</evidence>
<dbReference type="Gene3D" id="3.40.190.170">
    <property type="entry name" value="Bacterial extracellular solute-binding protein, family 7"/>
    <property type="match status" value="1"/>
</dbReference>
<name>A0A1N6WMN0_9SPIO</name>
<comment type="similarity">
    <text evidence="2">Belongs to the bacterial solute-binding protein 7 family.</text>
</comment>
<keyword evidence="4 6" id="KW-0732">Signal</keyword>
<dbReference type="NCBIfam" id="TIGR00787">
    <property type="entry name" value="dctP"/>
    <property type="match status" value="1"/>
</dbReference>
<feature type="binding site" evidence="5">
    <location>
        <position position="174"/>
    </location>
    <ligand>
        <name>N-acetyl-beta-neuraminate</name>
        <dbReference type="ChEBI" id="CHEBI:58705"/>
    </ligand>
</feature>
<evidence type="ECO:0000256" key="5">
    <source>
        <dbReference type="PIRSR" id="PIRSR006470-1"/>
    </source>
</evidence>
<comment type="subcellular location">
    <subcellularLocation>
        <location evidence="1">Cell envelope</location>
    </subcellularLocation>
</comment>
<dbReference type="GO" id="GO:0055085">
    <property type="term" value="P:transmembrane transport"/>
    <property type="evidence" value="ECO:0007669"/>
    <property type="project" value="InterPro"/>
</dbReference>
<evidence type="ECO:0000256" key="4">
    <source>
        <dbReference type="ARBA" id="ARBA00022729"/>
    </source>
</evidence>
<dbReference type="NCBIfam" id="NF037995">
    <property type="entry name" value="TRAP_S1"/>
    <property type="match status" value="1"/>
</dbReference>
<sequence>MKRLLAASIIGMVLAAGLFAGGTKEAVEGQPRNFKMGLVAGTASIEYEAASFFADRLEVLSDGAMTVSLFPGSQLGDDRAMLEQVAAGVLDFTFGETGRMGLWVPYAEIFQYPFVFDSFEHLLASLATPFGEKMNQDFRDRGWRLLANAYNGTRQTSSNRAINSVSDMRNLKLRVPNAKANMAFARNSGAAPTPMAFGEVYLALRTNAVDGQENPLPAIYAMKFYEVQSHIALTGHIINDQNYIISETLWQALPGGDQEIIRQAAQEAAELHTRRFVEQEETMLAYFQEQGLTITRPDREGFRRANMPLVHEYEKDHGSEAMDAINSVRP</sequence>
<feature type="binding site" evidence="5">
    <location>
        <position position="96"/>
    </location>
    <ligand>
        <name>N-acetyl-beta-neuraminate</name>
        <dbReference type="ChEBI" id="CHEBI:58705"/>
    </ligand>
</feature>
<gene>
    <name evidence="7" type="ORF">SAMN05920897_11810</name>
</gene>
<evidence type="ECO:0000313" key="8">
    <source>
        <dbReference type="Proteomes" id="UP000186400"/>
    </source>
</evidence>
<keyword evidence="3" id="KW-0813">Transport</keyword>
<dbReference type="RefSeq" id="WP_076489673.1">
    <property type="nucleotide sequence ID" value="NZ_FTMS01000018.1"/>
</dbReference>
<protein>
    <submittedName>
        <fullName evidence="7">Tripartite ATP-independent transporter solute receptor, DctP family</fullName>
    </submittedName>
</protein>
<evidence type="ECO:0000256" key="1">
    <source>
        <dbReference type="ARBA" id="ARBA00004196"/>
    </source>
</evidence>
<dbReference type="InterPro" id="IPR018389">
    <property type="entry name" value="DctP_fam"/>
</dbReference>
<keyword evidence="8" id="KW-1185">Reference proteome</keyword>